<organism evidence="1 2">
    <name type="scientific">Porites lobata</name>
    <dbReference type="NCBI Taxonomy" id="104759"/>
    <lineage>
        <taxon>Eukaryota</taxon>
        <taxon>Metazoa</taxon>
        <taxon>Cnidaria</taxon>
        <taxon>Anthozoa</taxon>
        <taxon>Hexacorallia</taxon>
        <taxon>Scleractinia</taxon>
        <taxon>Fungiina</taxon>
        <taxon>Poritidae</taxon>
        <taxon>Porites</taxon>
    </lineage>
</organism>
<evidence type="ECO:0000313" key="1">
    <source>
        <dbReference type="EMBL" id="CAH3137349.1"/>
    </source>
</evidence>
<keyword evidence="2" id="KW-1185">Reference proteome</keyword>
<protein>
    <submittedName>
        <fullName evidence="1">Uncharacterized protein</fullName>
    </submittedName>
</protein>
<accession>A0ABN8PBR0</accession>
<sequence>DKQDQIVGYIRNVSPIQEGNFFDFQLQSKDKYMREVCFAHGKRKSQIKRFKVDQRSNTEDLLMSSNF</sequence>
<proteinExistence type="predicted"/>
<dbReference type="Proteomes" id="UP001159405">
    <property type="component" value="Unassembled WGS sequence"/>
</dbReference>
<evidence type="ECO:0000313" key="2">
    <source>
        <dbReference type="Proteomes" id="UP001159405"/>
    </source>
</evidence>
<name>A0ABN8PBR0_9CNID</name>
<reference evidence="1 2" key="1">
    <citation type="submission" date="2022-05" db="EMBL/GenBank/DDBJ databases">
        <authorList>
            <consortium name="Genoscope - CEA"/>
            <person name="William W."/>
        </authorList>
    </citation>
    <scope>NUCLEOTIDE SEQUENCE [LARGE SCALE GENOMIC DNA]</scope>
</reference>
<comment type="caution">
    <text evidence="1">The sequence shown here is derived from an EMBL/GenBank/DDBJ whole genome shotgun (WGS) entry which is preliminary data.</text>
</comment>
<dbReference type="EMBL" id="CALNXK010000059">
    <property type="protein sequence ID" value="CAH3137349.1"/>
    <property type="molecule type" value="Genomic_DNA"/>
</dbReference>
<gene>
    <name evidence="1" type="ORF">PLOB_00038944</name>
</gene>
<feature type="non-terminal residue" evidence="1">
    <location>
        <position position="1"/>
    </location>
</feature>